<evidence type="ECO:0000313" key="6">
    <source>
        <dbReference type="EMBL" id="EBA09995.1"/>
    </source>
</evidence>
<gene>
    <name evidence="6" type="ORF">SSE37_09303</name>
</gene>
<evidence type="ECO:0000256" key="4">
    <source>
        <dbReference type="ARBA" id="ARBA00023136"/>
    </source>
</evidence>
<keyword evidence="4 5" id="KW-0472">Membrane</keyword>
<evidence type="ECO:0000256" key="1">
    <source>
        <dbReference type="ARBA" id="ARBA00004141"/>
    </source>
</evidence>
<dbReference type="Proteomes" id="UP000005713">
    <property type="component" value="Unassembled WGS sequence"/>
</dbReference>
<keyword evidence="3 5" id="KW-1133">Transmembrane helix</keyword>
<accession>A3JZU2</accession>
<dbReference type="eggNOG" id="COG2259">
    <property type="taxonomic scope" value="Bacteria"/>
</dbReference>
<organism evidence="6 7">
    <name type="scientific">Sagittula stellata (strain ATCC 700073 / DSM 11524 / E-37)</name>
    <dbReference type="NCBI Taxonomy" id="388399"/>
    <lineage>
        <taxon>Bacteria</taxon>
        <taxon>Pseudomonadati</taxon>
        <taxon>Pseudomonadota</taxon>
        <taxon>Alphaproteobacteria</taxon>
        <taxon>Rhodobacterales</taxon>
        <taxon>Roseobacteraceae</taxon>
        <taxon>Sagittula</taxon>
    </lineage>
</organism>
<feature type="transmembrane region" description="Helical" evidence="5">
    <location>
        <begin position="66"/>
        <end position="87"/>
    </location>
</feature>
<dbReference type="InterPro" id="IPR032808">
    <property type="entry name" value="DoxX"/>
</dbReference>
<proteinExistence type="predicted"/>
<evidence type="ECO:0000256" key="2">
    <source>
        <dbReference type="ARBA" id="ARBA00022692"/>
    </source>
</evidence>
<dbReference type="AlphaFoldDB" id="A3JZU2"/>
<dbReference type="GO" id="GO:0016020">
    <property type="term" value="C:membrane"/>
    <property type="evidence" value="ECO:0007669"/>
    <property type="project" value="UniProtKB-SubCell"/>
</dbReference>
<dbReference type="Pfam" id="PF07681">
    <property type="entry name" value="DoxX"/>
    <property type="match status" value="1"/>
</dbReference>
<dbReference type="EMBL" id="AAYA01000002">
    <property type="protein sequence ID" value="EBA09995.1"/>
    <property type="molecule type" value="Genomic_DNA"/>
</dbReference>
<evidence type="ECO:0008006" key="8">
    <source>
        <dbReference type="Google" id="ProtNLM"/>
    </source>
</evidence>
<comment type="subcellular location">
    <subcellularLocation>
        <location evidence="1">Membrane</location>
        <topology evidence="1">Multi-pass membrane protein</topology>
    </subcellularLocation>
</comment>
<reference evidence="6 7" key="1">
    <citation type="submission" date="2006-06" db="EMBL/GenBank/DDBJ databases">
        <authorList>
            <person name="Moran M.A."/>
            <person name="Ferriera S."/>
            <person name="Johnson J."/>
            <person name="Kravitz S."/>
            <person name="Beeson K."/>
            <person name="Sutton G."/>
            <person name="Rogers Y.-H."/>
            <person name="Friedman R."/>
            <person name="Frazier M."/>
            <person name="Venter J.C."/>
        </authorList>
    </citation>
    <scope>NUCLEOTIDE SEQUENCE [LARGE SCALE GENOMIC DNA]</scope>
    <source>
        <strain evidence="6 7">E-37</strain>
    </source>
</reference>
<keyword evidence="2 5" id="KW-0812">Transmembrane</keyword>
<evidence type="ECO:0000256" key="5">
    <source>
        <dbReference type="SAM" id="Phobius"/>
    </source>
</evidence>
<sequence>MLRAVFAATLLGYFWKSAGTKVFDRQGAEGIFDVLTLESGVYAQMFPKQFEAAGYDPSKLSVLHDLIAYAGTLAEFILPLLIVVGLLTRLSALGMIGFVIVQTATDVLGHGADPGRLFDARYDLIDERTLWIMLFALLVLRGAGDLSLDRLSGLEAPQAAHPTGYPA</sequence>
<name>A3JZU2_SAGS3</name>
<comment type="caution">
    <text evidence="6">The sequence shown here is derived from an EMBL/GenBank/DDBJ whole genome shotgun (WGS) entry which is preliminary data.</text>
</comment>
<evidence type="ECO:0000313" key="7">
    <source>
        <dbReference type="Proteomes" id="UP000005713"/>
    </source>
</evidence>
<evidence type="ECO:0000256" key="3">
    <source>
        <dbReference type="ARBA" id="ARBA00022989"/>
    </source>
</evidence>
<protein>
    <recommendedName>
        <fullName evidence="8">DoxX</fullName>
    </recommendedName>
</protein>
<keyword evidence="7" id="KW-1185">Reference proteome</keyword>